<dbReference type="EnsemblPlants" id="ORGLA08G0036700.1">
    <property type="protein sequence ID" value="ORGLA08G0036700.1"/>
    <property type="gene ID" value="ORGLA08G0036700"/>
</dbReference>
<evidence type="ECO:0000313" key="2">
    <source>
        <dbReference type="EnsemblPlants" id="ORGLA08G0036700.1"/>
    </source>
</evidence>
<accession>I1QG16</accession>
<dbReference type="HOGENOM" id="CLU_086498_0_0_1"/>
<dbReference type="PROSITE" id="PS51257">
    <property type="entry name" value="PROKAR_LIPOPROTEIN"/>
    <property type="match status" value="1"/>
</dbReference>
<sequence>MRSCRRCVRRRWGLGGCSSGGACGRRQCALSRLQKIIRPKNSFGVQYVKFDRPLIILWDEQQPSSDQKKMDKLIKIVFGTVVAVGIAAVFSPQSNTSSLVSRALAISTYTSVIISMAATMTSCGSLWSVTTLYLVSLNWRQVVAVPVALVIFFAAGRWPFVSSVVVVHHPDHDENAIKAVIFRRCDLFIGTSLVGVFFGTSFNDYMTKASRVPGAVVYIWISIYLVFTIGLFLMASIGTGLEALTDDYARKLYYVAAALLTVAFLLVVVVNCLRVSELPTS</sequence>
<reference evidence="2" key="1">
    <citation type="submission" date="2015-06" db="UniProtKB">
        <authorList>
            <consortium name="EnsemblPlants"/>
        </authorList>
    </citation>
    <scope>IDENTIFICATION</scope>
</reference>
<dbReference type="Gramene" id="ORGLA08G0036700.1">
    <property type="protein sequence ID" value="ORGLA08G0036700.1"/>
    <property type="gene ID" value="ORGLA08G0036700"/>
</dbReference>
<name>I1QG16_ORYGL</name>
<keyword evidence="1" id="KW-1133">Transmembrane helix</keyword>
<protein>
    <submittedName>
        <fullName evidence="2">Uncharacterized protein</fullName>
    </submittedName>
</protein>
<evidence type="ECO:0000313" key="3">
    <source>
        <dbReference type="Proteomes" id="UP000007306"/>
    </source>
</evidence>
<feature type="transmembrane region" description="Helical" evidence="1">
    <location>
        <begin position="112"/>
        <end position="135"/>
    </location>
</feature>
<dbReference type="OMA" id="AVIFRRC"/>
<feature type="transmembrane region" description="Helical" evidence="1">
    <location>
        <begin position="73"/>
        <end position="92"/>
    </location>
</feature>
<evidence type="ECO:0000256" key="1">
    <source>
        <dbReference type="SAM" id="Phobius"/>
    </source>
</evidence>
<proteinExistence type="predicted"/>
<dbReference type="AlphaFoldDB" id="I1QG16"/>
<keyword evidence="1" id="KW-0472">Membrane</keyword>
<keyword evidence="3" id="KW-1185">Reference proteome</keyword>
<feature type="transmembrane region" description="Helical" evidence="1">
    <location>
        <begin position="142"/>
        <end position="161"/>
    </location>
</feature>
<feature type="transmembrane region" description="Helical" evidence="1">
    <location>
        <begin position="215"/>
        <end position="237"/>
    </location>
</feature>
<feature type="transmembrane region" description="Helical" evidence="1">
    <location>
        <begin position="252"/>
        <end position="273"/>
    </location>
</feature>
<dbReference type="Proteomes" id="UP000007306">
    <property type="component" value="Chromosome 8"/>
</dbReference>
<organism evidence="2 3">
    <name type="scientific">Oryza glaberrima</name>
    <name type="common">African rice</name>
    <dbReference type="NCBI Taxonomy" id="4538"/>
    <lineage>
        <taxon>Eukaryota</taxon>
        <taxon>Viridiplantae</taxon>
        <taxon>Streptophyta</taxon>
        <taxon>Embryophyta</taxon>
        <taxon>Tracheophyta</taxon>
        <taxon>Spermatophyta</taxon>
        <taxon>Magnoliopsida</taxon>
        <taxon>Liliopsida</taxon>
        <taxon>Poales</taxon>
        <taxon>Poaceae</taxon>
        <taxon>BOP clade</taxon>
        <taxon>Oryzoideae</taxon>
        <taxon>Oryzeae</taxon>
        <taxon>Oryzinae</taxon>
        <taxon>Oryza</taxon>
    </lineage>
</organism>
<feature type="transmembrane region" description="Helical" evidence="1">
    <location>
        <begin position="181"/>
        <end position="203"/>
    </location>
</feature>
<keyword evidence="1" id="KW-0812">Transmembrane</keyword>
<reference evidence="2 3" key="2">
    <citation type="submission" date="2018-04" db="EMBL/GenBank/DDBJ databases">
        <title>OglaRS2 (Oryza glaberrima Reference Sequence Version 2).</title>
        <authorList>
            <person name="Zhang J."/>
            <person name="Kudrna D."/>
            <person name="Lee S."/>
            <person name="Talag J."/>
            <person name="Rajasekar S."/>
            <person name="Wing R.A."/>
        </authorList>
    </citation>
    <scope>NUCLEOTIDE SEQUENCE [LARGE SCALE GENOMIC DNA]</scope>
    <source>
        <strain evidence="2 3">cv. IRGC 96717</strain>
    </source>
</reference>